<dbReference type="InterPro" id="IPR000917">
    <property type="entry name" value="Sulfatase_N"/>
</dbReference>
<protein>
    <submittedName>
        <fullName evidence="4">Sulfatase-like hydrolase/transferase</fullName>
    </submittedName>
</protein>
<dbReference type="InterPro" id="IPR050738">
    <property type="entry name" value="Sulfatase"/>
</dbReference>
<dbReference type="Proteomes" id="UP001596406">
    <property type="component" value="Unassembled WGS sequence"/>
</dbReference>
<evidence type="ECO:0000313" key="5">
    <source>
        <dbReference type="Proteomes" id="UP001596406"/>
    </source>
</evidence>
<accession>A0ABD5UDA4</accession>
<dbReference type="GO" id="GO:0016787">
    <property type="term" value="F:hydrolase activity"/>
    <property type="evidence" value="ECO:0007669"/>
    <property type="project" value="UniProtKB-KW"/>
</dbReference>
<keyword evidence="2" id="KW-0378">Hydrolase</keyword>
<dbReference type="PANTHER" id="PTHR42693:SF53">
    <property type="entry name" value="ENDO-4-O-SULFATASE"/>
    <property type="match status" value="1"/>
</dbReference>
<feature type="domain" description="Sulfatase N-terminal" evidence="3">
    <location>
        <begin position="15"/>
        <end position="359"/>
    </location>
</feature>
<evidence type="ECO:0000259" key="3">
    <source>
        <dbReference type="Pfam" id="PF00884"/>
    </source>
</evidence>
<dbReference type="SUPFAM" id="SSF53649">
    <property type="entry name" value="Alkaline phosphatase-like"/>
    <property type="match status" value="1"/>
</dbReference>
<comment type="caution">
    <text evidence="4">The sequence shown here is derived from an EMBL/GenBank/DDBJ whole genome shotgun (WGS) entry which is preliminary data.</text>
</comment>
<proteinExistence type="inferred from homology"/>
<reference evidence="4 5" key="1">
    <citation type="journal article" date="2019" name="Int. J. Syst. Evol. Microbiol.">
        <title>The Global Catalogue of Microorganisms (GCM) 10K type strain sequencing project: providing services to taxonomists for standard genome sequencing and annotation.</title>
        <authorList>
            <consortium name="The Broad Institute Genomics Platform"/>
            <consortium name="The Broad Institute Genome Sequencing Center for Infectious Disease"/>
            <person name="Wu L."/>
            <person name="Ma J."/>
        </authorList>
    </citation>
    <scope>NUCLEOTIDE SEQUENCE [LARGE SCALE GENOMIC DNA]</scope>
    <source>
        <strain evidence="4 5">PSRA2</strain>
    </source>
</reference>
<evidence type="ECO:0000313" key="4">
    <source>
        <dbReference type="EMBL" id="MFC6838474.1"/>
    </source>
</evidence>
<dbReference type="EMBL" id="JBHSXM010000006">
    <property type="protein sequence ID" value="MFC6838474.1"/>
    <property type="molecule type" value="Genomic_DNA"/>
</dbReference>
<dbReference type="PANTHER" id="PTHR42693">
    <property type="entry name" value="ARYLSULFATASE FAMILY MEMBER"/>
    <property type="match status" value="1"/>
</dbReference>
<organism evidence="4 5">
    <name type="scientific">Halomarina ordinaria</name>
    <dbReference type="NCBI Taxonomy" id="3033939"/>
    <lineage>
        <taxon>Archaea</taxon>
        <taxon>Methanobacteriati</taxon>
        <taxon>Methanobacteriota</taxon>
        <taxon>Stenosarchaea group</taxon>
        <taxon>Halobacteria</taxon>
        <taxon>Halobacteriales</taxon>
        <taxon>Natronomonadaceae</taxon>
        <taxon>Halomarina</taxon>
    </lineage>
</organism>
<dbReference type="RefSeq" id="WP_304450163.1">
    <property type="nucleotide sequence ID" value="NZ_JARRAH010000006.1"/>
</dbReference>
<dbReference type="InterPro" id="IPR017850">
    <property type="entry name" value="Alkaline_phosphatase_core_sf"/>
</dbReference>
<evidence type="ECO:0000256" key="2">
    <source>
        <dbReference type="ARBA" id="ARBA00022801"/>
    </source>
</evidence>
<dbReference type="Gene3D" id="3.40.720.10">
    <property type="entry name" value="Alkaline Phosphatase, subunit A"/>
    <property type="match status" value="1"/>
</dbReference>
<name>A0ABD5UDA4_9EURY</name>
<gene>
    <name evidence="4" type="ORF">ACFQHK_18500</name>
</gene>
<comment type="similarity">
    <text evidence="1">Belongs to the sulfatase family.</text>
</comment>
<dbReference type="Pfam" id="PF00884">
    <property type="entry name" value="Sulfatase"/>
    <property type="match status" value="1"/>
</dbReference>
<sequence>MAHAASDPPPEDEARNVVLLCLDTVRKDYFDAFAPRIRERADVQYAGCRAASAWSTPSHASMFSGRLPHDHGVHTYAPSFTGLDRSATLLGDLPDHRAVGVSANVYAGSAYGFDGLFDDFADVTRYRRYPDALDPVAFVDEHAGEGLATYRALARAVAAHDHPARSLANVAAHRANDLVRHGPLGALPELFDDGARVAGRAARSRLDSEPFFLFVNVMDAHEPHRRVRGYDGPGGVPRGWSSESLDPADVVGDVPGRMTDVRRYRALYGASIDYLDRWTVDFVDRLQDATDRETTVVVTADHGENLAYTDDERLFGHIGSLSEGLLHVPLCVLNAPENLGTVEGSVSHLDLGRLLVGLARGETPDVVRDRAAAELVGRTPSNDALTGERWDRARRCVYEDDRKWVWDDAGTVRAYDLDPARPCEQTPVEGDATVPDWASEFFTTEPDLAAFRERARARADERDADPLDADVHRRLADLGYR</sequence>
<evidence type="ECO:0000256" key="1">
    <source>
        <dbReference type="ARBA" id="ARBA00008779"/>
    </source>
</evidence>
<dbReference type="AlphaFoldDB" id="A0ABD5UDA4"/>
<keyword evidence="5" id="KW-1185">Reference proteome</keyword>